<dbReference type="Proteomes" id="UP000008064">
    <property type="component" value="Unassembled WGS sequence"/>
</dbReference>
<dbReference type="HOGENOM" id="CLU_1950138_0_0_1"/>
<sequence>MRLRRHVGSCGLLISPTAGKPPVNHAHRVHIVICGVRTFTATLFALCHDVAKHQCQATDTFLTVLQLDIVALNTRIHAVHAAVQHLIKAHRGGGLVFTDALPNGADDAEDLGAEGVDGEEDTFSSDEDT</sequence>
<feature type="region of interest" description="Disordered" evidence="1">
    <location>
        <begin position="106"/>
        <end position="129"/>
    </location>
</feature>
<organism>
    <name type="scientific">Serpula lacrymans var. lacrymans (strain S7.9)</name>
    <name type="common">Dry rot fungus</name>
    <dbReference type="NCBI Taxonomy" id="578457"/>
    <lineage>
        <taxon>Eukaryota</taxon>
        <taxon>Fungi</taxon>
        <taxon>Dikarya</taxon>
        <taxon>Basidiomycota</taxon>
        <taxon>Agaricomycotina</taxon>
        <taxon>Agaricomycetes</taxon>
        <taxon>Agaricomycetidae</taxon>
        <taxon>Boletales</taxon>
        <taxon>Coniophorineae</taxon>
        <taxon>Serpulaceae</taxon>
        <taxon>Serpula</taxon>
    </lineage>
</organism>
<evidence type="ECO:0000313" key="2">
    <source>
        <dbReference type="EMBL" id="EGO25935.1"/>
    </source>
</evidence>
<accession>F8NUS7</accession>
<proteinExistence type="predicted"/>
<reference evidence="2" key="1">
    <citation type="submission" date="2011-04" db="EMBL/GenBank/DDBJ databases">
        <title>Evolution of plant cell wall degrading machinery underlies the functional diversity of forest fungi.</title>
        <authorList>
            <consortium name="US DOE Joint Genome Institute (JGI-PGF)"/>
            <person name="Eastwood D.C."/>
            <person name="Floudas D."/>
            <person name="Binder M."/>
            <person name="Majcherczyk A."/>
            <person name="Schneider P."/>
            <person name="Aerts A."/>
            <person name="Asiegbu F.O."/>
            <person name="Baker S.E."/>
            <person name="Barry K."/>
            <person name="Bendiksby M."/>
            <person name="Blumentritt M."/>
            <person name="Coutinho P.M."/>
            <person name="Cullen D."/>
            <person name="Cullen D."/>
            <person name="Gathman A."/>
            <person name="Goodell B."/>
            <person name="Henrissat B."/>
            <person name="Ihrmark K."/>
            <person name="Kauserud H."/>
            <person name="Kohler A."/>
            <person name="LaButti K."/>
            <person name="Lapidus A."/>
            <person name="Lavin J.L."/>
            <person name="Lee Y.-H."/>
            <person name="Lindquist E."/>
            <person name="Lilly W."/>
            <person name="Lucas S."/>
            <person name="Morin E."/>
            <person name="Murat C."/>
            <person name="Oguiza J.A."/>
            <person name="Park J."/>
            <person name="Pisabarro A.G."/>
            <person name="Riley R."/>
            <person name="Rosling A."/>
            <person name="Salamov A."/>
            <person name="Schmidt O."/>
            <person name="Schmutz J."/>
            <person name="Skrede I."/>
            <person name="Stenlid J."/>
            <person name="Wiebenga A."/>
            <person name="Xie X."/>
            <person name="Kues U."/>
            <person name="Hibbett D.S."/>
            <person name="Hoffmeister D."/>
            <person name="Hogberg N."/>
            <person name="Martin F."/>
            <person name="Grigoriev I.V."/>
            <person name="Watkinson S.C."/>
        </authorList>
    </citation>
    <scope>NUCLEOTIDE SEQUENCE</scope>
    <source>
        <strain evidence="2">S7.9</strain>
    </source>
</reference>
<protein>
    <submittedName>
        <fullName evidence="2">Uncharacterized protein</fullName>
    </submittedName>
</protein>
<dbReference type="AlphaFoldDB" id="F8NUS7"/>
<evidence type="ECO:0000256" key="1">
    <source>
        <dbReference type="SAM" id="MobiDB-lite"/>
    </source>
</evidence>
<gene>
    <name evidence="2" type="ORF">SERLADRAFT_437650</name>
</gene>
<dbReference type="EMBL" id="GL945433">
    <property type="protein sequence ID" value="EGO25935.1"/>
    <property type="molecule type" value="Genomic_DNA"/>
</dbReference>
<dbReference type="KEGG" id="sla:SERLADRAFT_437650"/>
<dbReference type="RefSeq" id="XP_007318057.1">
    <property type="nucleotide sequence ID" value="XM_007317995.1"/>
</dbReference>
<name>F8NUS7_SERL9</name>
<dbReference type="GeneID" id="18814897"/>